<reference evidence="2" key="1">
    <citation type="journal article" date="2015" name="Genome Announc.">
        <title>Draft whole-genome sequence of the biocontrol agent Trichoderma harzianum T6776.</title>
        <authorList>
            <person name="Baroncelli R."/>
            <person name="Piaggeschi G."/>
            <person name="Fiorini L."/>
            <person name="Bertolini E."/>
            <person name="Zapparata A."/>
            <person name="Pe M.E."/>
            <person name="Sarrocco S."/>
            <person name="Vannacci G."/>
        </authorList>
    </citation>
    <scope>NUCLEOTIDE SEQUENCE [LARGE SCALE GENOMIC DNA]</scope>
    <source>
        <strain evidence="2">T6776</strain>
    </source>
</reference>
<organism evidence="1 2">
    <name type="scientific">Trichoderma harzianum</name>
    <name type="common">Hypocrea lixii</name>
    <dbReference type="NCBI Taxonomy" id="5544"/>
    <lineage>
        <taxon>Eukaryota</taxon>
        <taxon>Fungi</taxon>
        <taxon>Dikarya</taxon>
        <taxon>Ascomycota</taxon>
        <taxon>Pezizomycotina</taxon>
        <taxon>Sordariomycetes</taxon>
        <taxon>Hypocreomycetidae</taxon>
        <taxon>Hypocreales</taxon>
        <taxon>Hypocreaceae</taxon>
        <taxon>Trichoderma</taxon>
    </lineage>
</organism>
<gene>
    <name evidence="1" type="ORF">THAR02_03132</name>
</gene>
<comment type="caution">
    <text evidence="1">The sequence shown here is derived from an EMBL/GenBank/DDBJ whole genome shotgun (WGS) entry which is preliminary data.</text>
</comment>
<protein>
    <recommendedName>
        <fullName evidence="3">F-box domain-containing protein</fullName>
    </recommendedName>
</protein>
<dbReference type="Proteomes" id="UP000034112">
    <property type="component" value="Unassembled WGS sequence"/>
</dbReference>
<dbReference type="OrthoDB" id="4802432at2759"/>
<dbReference type="AlphaFoldDB" id="A0A0F9XK45"/>
<evidence type="ECO:0008006" key="3">
    <source>
        <dbReference type="Google" id="ProtNLM"/>
    </source>
</evidence>
<evidence type="ECO:0000313" key="2">
    <source>
        <dbReference type="Proteomes" id="UP000034112"/>
    </source>
</evidence>
<proteinExistence type="predicted"/>
<dbReference type="OMA" id="IWLRIQP"/>
<sequence length="264" mass="30956">MAKWKDLPPELKHQIFEAISKAWPYQITAKYAAVNREWQCHFEKKTFRTLVLNYSCINDFRQIARGREDIIKRIWLRIQPPTWECFTCGTLEPFDQLARNNQIFTHTLWTLMDILSSWGEMDGSDSGSGLTLEISVHAERKLRHRFDCCAFDKDIYPCTLPEWCTMDENCSLSRQLRPFELRGSICDVVRTHMDLVEELRTVENVDLDFSEMGDGRTTELPTVRCVKELTIRPLNVRRFGYETVKGIAKSFGKLETFKLEPELF</sequence>
<accession>A0A0F9XK45</accession>
<evidence type="ECO:0000313" key="1">
    <source>
        <dbReference type="EMBL" id="KKP04795.1"/>
    </source>
</evidence>
<name>A0A0F9XK45_TRIHA</name>
<dbReference type="EMBL" id="JOKZ01000067">
    <property type="protein sequence ID" value="KKP04795.1"/>
    <property type="molecule type" value="Genomic_DNA"/>
</dbReference>